<dbReference type="VEuPathDB" id="FungiDB:SPAR_K02970"/>
<feature type="coiled-coil region" evidence="4">
    <location>
        <begin position="1216"/>
        <end position="1493"/>
    </location>
</feature>
<feature type="coiled-coil region" evidence="4">
    <location>
        <begin position="539"/>
        <end position="653"/>
    </location>
</feature>
<dbReference type="GO" id="GO:0006606">
    <property type="term" value="P:protein import into nucleus"/>
    <property type="evidence" value="ECO:0007669"/>
    <property type="project" value="InterPro"/>
</dbReference>
<name>A0A8B8UVB2_SACPA</name>
<accession>A0A8B8UVB2</accession>
<feature type="coiled-coil region" evidence="4">
    <location>
        <begin position="78"/>
        <end position="158"/>
    </location>
</feature>
<dbReference type="InterPro" id="IPR001611">
    <property type="entry name" value="Leu-rich_rpt"/>
</dbReference>
<dbReference type="PANTHER" id="PTHR18898">
    <property type="entry name" value="NUCLEOPROTEIN TPR-RELATED"/>
    <property type="match status" value="1"/>
</dbReference>
<organism evidence="9">
    <name type="scientific">Saccharomyces paradoxus</name>
    <name type="common">Yeast</name>
    <name type="synonym">Saccharomyces douglasii</name>
    <dbReference type="NCBI Taxonomy" id="27291"/>
    <lineage>
        <taxon>Eukaryota</taxon>
        <taxon>Fungi</taxon>
        <taxon>Dikarya</taxon>
        <taxon>Ascomycota</taxon>
        <taxon>Saccharomycotina</taxon>
        <taxon>Saccharomycetes</taxon>
        <taxon>Saccharomycetales</taxon>
        <taxon>Saccharomycetaceae</taxon>
        <taxon>Saccharomyces</taxon>
    </lineage>
</organism>
<dbReference type="Pfam" id="PF25481">
    <property type="entry name" value="Nucleoprot-TPR"/>
    <property type="match status" value="1"/>
</dbReference>
<feature type="compositionally biased region" description="Low complexity" evidence="5">
    <location>
        <begin position="1768"/>
        <end position="1781"/>
    </location>
</feature>
<feature type="domain" description="Nucleoprotein TPR/MLP1-2" evidence="6">
    <location>
        <begin position="1000"/>
        <end position="1126"/>
    </location>
</feature>
<dbReference type="GO" id="GO:0006406">
    <property type="term" value="P:mRNA export from nucleus"/>
    <property type="evidence" value="ECO:0007669"/>
    <property type="project" value="TreeGrafter"/>
</dbReference>
<gene>
    <name evidence="9" type="primary">MLP1</name>
    <name evidence="9" type="ORF">SPAR_K02970</name>
</gene>
<dbReference type="InterPro" id="IPR057577">
    <property type="entry name" value="Nucleoprot-TPR/MLP1_dom"/>
</dbReference>
<sequence>MTDHGTSMKGIQNGATTDERLNAIASFFDCSLEQVKSIDGDVVKHLNDKLLQFNELKSENLQITVSFDELKTNSLKKIDGLKTEMEKVMRENDKIRKERNDTFAKFESIKNEKTKLSNELESVKRRVDDLTEEKKEIQSNQQRTLKILDERLKELEIAKIENNRSDSEYKKLRSTIIDLETKQQDYISSDLNSRTELERKTQELTLLQSNNDWLEKEVSSKNEQYLSYRQKTDKIILEIRNELNHLRSDFQMEKTNNDVLKQKNNELSKSLQEKLLEIKSLSDSLNSEKQEFSAEISLKQRLVDLLESQLDAVKEELNSTREANTANVISNDAKNHISENEELLKELQQMKEKLAQCESERLRLSSIIDEADEDSGSLTSKSNSDFILLKKQLIKERRAKEHLQNQIEAFIVELEHKVPIINSFKERTDMLEKELNNAALLLEHTSNEKNAKIKELNAKNEKLANCENDIQTLVKQRLDLCRQIQYLLVTNSVSNDSKGPLRKEEINFIQNILQKDDSTAAESDSQGIVTERLVEFKNIIQLQEKNTELLKVVRNLAEKLESKENKSKQSLQKIESETVNEAKEAILTLKSEKVELESRIEDLEKELEKSKTSVPNQDASYINSTIRQLTKTKRDLESQVQDLQTHVSQVTRESTENMSLLNKEIQDLYDSKSEISIELGKEKSSRILAEERFKLLSNTLDLAKAENDQLRKRFDYLQSTILKQDSKTHETLNDYVSCKSKLSIVETELLNLKEEQKLKVDLEKNLKQELNKLSSEKTSLRIMVTQLQTLQKEREDLLEETRKSCQNKVDELEVNLCEIKQEASHKDQRIKQLEEDNNSNIEWYQNKIEALKKDNESIMTSVDGKQTEIEKLQYKVKSLEKEIEENKIRLHTYNVMDETINDDSLRKELEKSKINLTDAYSQIQEYKDLYETTSQSLQQMHSKLDESSKDFTNQINNLADEKASLEDKISLLKEQMFNLNNELDLQKKGMEKEKAEFKKKILILQNNNKEIEAVESEYESKLSKIQNDLDQQTIYANAAQNNYEQELQKHADVSKTISELREQLHTYKGQVKTLNLACDQLENTLKENEKSWSSQKESLLEQLDLSNSRIEDLSSQNKLLYDQIELYTAADKKVGDSKSEPGLNNILITLRRERDILDTKVTVADRDARMLRQKISLMDVELQEARTKLDNSRVEKENHSSIIQQHDDIMEKLNQLNLLRESNITLRNELENNNNKNKELQSELDKLKQDVAPVESELTALKYSMQEKEQELRLAKEEVHRWKKRSQDILEKHQQLSSSDYEKLENEIGNLKEQLENKTRQGAEAEEKFNRLRRQAQERLKTSKLSQDSLTEQVNNLKDAKIALENSLRDANARIEEIQGAKVAQDNNQLEVIRRLQEDAEKSSSELQAKLEENATSYDSTIKVLNEEITTLKEEIEKQMQIQQQLQTASANEQDDLSEIVESMKKSFEEDKIKFIEEKTQEVNEKILEAQERLNQPTSIDMEEMKKKWESEHEEDVSRRIREAEEALKKRIRLPTEEKINKIIERKKEELEKEFDEKVEERIKSMHQSGKMDMVLQEQLETRVQKKQKELEDEFNRKLQEELKEPPHSSHISLDERDKLRAEIETKLREELNNELQVIKKKSFEEGKQQAMMKTTLLERKLAKMESQLSETKQSVESPPKLVNNIQNPLLGLPRKIEENSNSLFNPLLSGEKLLKLNSKSSSSGGFNPFTSPSPNKPLQNDNDQRELSTNKIDPPTHLAPSFNIPASRDLMSSSSTLSTDTNEEEFTGSERAQKDSLSGDIQSEAGIEQKKEEELVKTGNAIEEETKSNKRPIDEVGELKNDDDEDTTEFANDSKKIKTDDEEEREEEKGDGEKNHEEGNENMGSEQS</sequence>
<evidence type="ECO:0000256" key="1">
    <source>
        <dbReference type="ARBA" id="ARBA00004123"/>
    </source>
</evidence>
<evidence type="ECO:0000259" key="6">
    <source>
        <dbReference type="Pfam" id="PF07926"/>
    </source>
</evidence>
<dbReference type="RefSeq" id="XP_033767712.1">
    <property type="nucleotide sequence ID" value="XM_033911821.1"/>
</dbReference>
<keyword evidence="3" id="KW-0539">Nucleus</keyword>
<feature type="coiled-coil region" evidence="4">
    <location>
        <begin position="1622"/>
        <end position="1675"/>
    </location>
</feature>
<dbReference type="PROSITE" id="PS51450">
    <property type="entry name" value="LRR"/>
    <property type="match status" value="1"/>
</dbReference>
<dbReference type="Pfam" id="PF25785">
    <property type="entry name" value="TPR"/>
    <property type="match status" value="1"/>
</dbReference>
<evidence type="ECO:0000259" key="8">
    <source>
        <dbReference type="Pfam" id="PF25785"/>
    </source>
</evidence>
<feature type="coiled-coil region" evidence="4">
    <location>
        <begin position="442"/>
        <end position="476"/>
    </location>
</feature>
<feature type="compositionally biased region" description="Polar residues" evidence="5">
    <location>
        <begin position="1729"/>
        <end position="1742"/>
    </location>
</feature>
<dbReference type="InterPro" id="IPR057974">
    <property type="entry name" value="NUA/TPR/MLP1-2-like_dom"/>
</dbReference>
<feature type="coiled-coil region" evidence="4">
    <location>
        <begin position="693"/>
        <end position="720"/>
    </location>
</feature>
<feature type="domain" description="NUA/TPR/MLP1-2-like" evidence="8">
    <location>
        <begin position="457"/>
        <end position="564"/>
    </location>
</feature>
<dbReference type="InterPro" id="IPR012929">
    <property type="entry name" value="Nucleoprot-TPR/MLP1-2_dom"/>
</dbReference>
<comment type="subcellular location">
    <subcellularLocation>
        <location evidence="1">Nucleus</location>
    </subcellularLocation>
</comment>
<evidence type="ECO:0000259" key="7">
    <source>
        <dbReference type="Pfam" id="PF25481"/>
    </source>
</evidence>
<feature type="compositionally biased region" description="Basic and acidic residues" evidence="5">
    <location>
        <begin position="1825"/>
        <end position="1841"/>
    </location>
</feature>
<dbReference type="PANTHER" id="PTHR18898:SF2">
    <property type="entry name" value="NUCLEOPROTEIN TPR"/>
    <property type="match status" value="1"/>
</dbReference>
<reference evidence="9" key="3">
    <citation type="submission" date="2025-07" db="EMBL/GenBank/DDBJ databases">
        <authorList>
            <consortium name="NCBI Genome Project"/>
        </authorList>
    </citation>
    <scope>NUCLEOTIDE SEQUENCE</scope>
    <source>
        <strain evidence="9">CBS432</strain>
    </source>
</reference>
<evidence type="ECO:0000256" key="4">
    <source>
        <dbReference type="SAM" id="Coils"/>
    </source>
</evidence>
<dbReference type="OrthoDB" id="343070at2759"/>
<feature type="coiled-coil region" evidence="4">
    <location>
        <begin position="862"/>
        <end position="889"/>
    </location>
</feature>
<evidence type="ECO:0000256" key="3">
    <source>
        <dbReference type="ARBA" id="ARBA00023242"/>
    </source>
</evidence>
<dbReference type="Pfam" id="PF07926">
    <property type="entry name" value="TPR_MLP1_2"/>
    <property type="match status" value="1"/>
</dbReference>
<proteinExistence type="predicted"/>
<protein>
    <submittedName>
        <fullName evidence="9">Mlp1p</fullName>
    </submittedName>
</protein>
<feature type="coiled-coil region" evidence="4">
    <location>
        <begin position="257"/>
        <end position="367"/>
    </location>
</feature>
<dbReference type="GO" id="GO:0017056">
    <property type="term" value="F:structural constituent of nuclear pore"/>
    <property type="evidence" value="ECO:0007669"/>
    <property type="project" value="TreeGrafter"/>
</dbReference>
<feature type="domain" description="Nucleoprotein TPR/MPL1" evidence="7">
    <location>
        <begin position="189"/>
        <end position="267"/>
    </location>
</feature>
<dbReference type="Gene3D" id="1.10.287.1490">
    <property type="match status" value="1"/>
</dbReference>
<feature type="compositionally biased region" description="Basic and acidic residues" evidence="5">
    <location>
        <begin position="1868"/>
        <end position="1880"/>
    </location>
</feature>
<feature type="coiled-coil region" evidence="4">
    <location>
        <begin position="745"/>
        <end position="815"/>
    </location>
</feature>
<reference evidence="9" key="1">
    <citation type="journal article" date="2017" name="Nat. Genet.">
        <title>Contrasting evolutionary genome dynamics between domesticated and wild yeasts.</title>
        <authorList>
            <person name="Yue J.X."/>
            <person name="Li J."/>
            <person name="Aigrain L."/>
            <person name="Hallin J."/>
            <person name="Persson K."/>
            <person name="Oliver K."/>
            <person name="Bergstrom A."/>
            <person name="Coupland P."/>
            <person name="Warringer J."/>
            <person name="Lagomarsino M.C."/>
            <person name="Fischer G."/>
            <person name="Durbin R."/>
            <person name="Liti G."/>
        </authorList>
    </citation>
    <scope>NUCLEOTIDE SEQUENCE</scope>
    <source>
        <strain evidence="9">CBS432</strain>
    </source>
</reference>
<evidence type="ECO:0000256" key="5">
    <source>
        <dbReference type="SAM" id="MobiDB-lite"/>
    </source>
</evidence>
<dbReference type="KEGG" id="spao:SPAR_K02970"/>
<feature type="coiled-coil region" evidence="4">
    <location>
        <begin position="1534"/>
        <end position="1597"/>
    </location>
</feature>
<reference evidence="9" key="4">
    <citation type="submission" date="2025-08" db="UniProtKB">
        <authorList>
            <consortium name="RefSeq"/>
        </authorList>
    </citation>
    <scope>IDENTIFICATION</scope>
    <source>
        <strain evidence="9">CBS432</strain>
    </source>
</reference>
<dbReference type="GeneID" id="54632065"/>
<reference evidence="9" key="2">
    <citation type="submission" date="2020-01" db="EMBL/GenBank/DDBJ databases">
        <title>Population-level Yeast Reference Genomes.</title>
        <authorList>
            <person name="Yue J.-X."/>
        </authorList>
    </citation>
    <scope>NUCLEOTIDE SEQUENCE</scope>
    <source>
        <strain evidence="9">CBS432</strain>
    </source>
</reference>
<evidence type="ECO:0000313" key="9">
    <source>
        <dbReference type="RefSeq" id="XP_033767712.1"/>
    </source>
</evidence>
<evidence type="ECO:0000256" key="2">
    <source>
        <dbReference type="ARBA" id="ARBA00023054"/>
    </source>
</evidence>
<feature type="coiled-coil region" evidence="4">
    <location>
        <begin position="948"/>
        <end position="1116"/>
    </location>
</feature>
<feature type="region of interest" description="Disordered" evidence="5">
    <location>
        <begin position="1719"/>
        <end position="1889"/>
    </location>
</feature>
<feature type="compositionally biased region" description="Basic and acidic residues" evidence="5">
    <location>
        <begin position="1808"/>
        <end position="1817"/>
    </location>
</feature>
<keyword evidence="2 4" id="KW-0175">Coiled coil</keyword>
<dbReference type="GO" id="GO:0005643">
    <property type="term" value="C:nuclear pore"/>
    <property type="evidence" value="ECO:0007669"/>
    <property type="project" value="TreeGrafter"/>
</dbReference>